<evidence type="ECO:0000313" key="2">
    <source>
        <dbReference type="Proteomes" id="UP000485058"/>
    </source>
</evidence>
<feature type="non-terminal residue" evidence="1">
    <location>
        <position position="1"/>
    </location>
</feature>
<dbReference type="Proteomes" id="UP000485058">
    <property type="component" value="Unassembled WGS sequence"/>
</dbReference>
<sequence>MVTEEPSSAPALFWDELPENPEQNADWAALEALRLEATPEERAETFKVNGNKKLQVGLKAKNKLLLRE</sequence>
<name>A0A699ZAS4_HAELA</name>
<keyword evidence="2" id="KW-1185">Reference proteome</keyword>
<dbReference type="AlphaFoldDB" id="A0A699ZAS4"/>
<organism evidence="1 2">
    <name type="scientific">Haematococcus lacustris</name>
    <name type="common">Green alga</name>
    <name type="synonym">Haematococcus pluvialis</name>
    <dbReference type="NCBI Taxonomy" id="44745"/>
    <lineage>
        <taxon>Eukaryota</taxon>
        <taxon>Viridiplantae</taxon>
        <taxon>Chlorophyta</taxon>
        <taxon>core chlorophytes</taxon>
        <taxon>Chlorophyceae</taxon>
        <taxon>CS clade</taxon>
        <taxon>Chlamydomonadales</taxon>
        <taxon>Haematococcaceae</taxon>
        <taxon>Haematococcus</taxon>
    </lineage>
</organism>
<reference evidence="1 2" key="1">
    <citation type="submission" date="2020-02" db="EMBL/GenBank/DDBJ databases">
        <title>Draft genome sequence of Haematococcus lacustris strain NIES-144.</title>
        <authorList>
            <person name="Morimoto D."/>
            <person name="Nakagawa S."/>
            <person name="Yoshida T."/>
            <person name="Sawayama S."/>
        </authorList>
    </citation>
    <scope>NUCLEOTIDE SEQUENCE [LARGE SCALE GENOMIC DNA]</scope>
    <source>
        <strain evidence="1 2">NIES-144</strain>
    </source>
</reference>
<feature type="non-terminal residue" evidence="1">
    <location>
        <position position="68"/>
    </location>
</feature>
<accession>A0A699ZAS4</accession>
<comment type="caution">
    <text evidence="1">The sequence shown here is derived from an EMBL/GenBank/DDBJ whole genome shotgun (WGS) entry which is preliminary data.</text>
</comment>
<proteinExistence type="predicted"/>
<gene>
    <name evidence="1" type="ORF">HaLaN_16764</name>
</gene>
<evidence type="ECO:0000313" key="1">
    <source>
        <dbReference type="EMBL" id="GFH19757.1"/>
    </source>
</evidence>
<dbReference type="EMBL" id="BLLF01001516">
    <property type="protein sequence ID" value="GFH19757.1"/>
    <property type="molecule type" value="Genomic_DNA"/>
</dbReference>
<protein>
    <submittedName>
        <fullName evidence="1">Tetratricopeptide repeat protein 4</fullName>
    </submittedName>
</protein>